<evidence type="ECO:0008006" key="4">
    <source>
        <dbReference type="Google" id="ProtNLM"/>
    </source>
</evidence>
<evidence type="ECO:0000313" key="2">
    <source>
        <dbReference type="EMBL" id="SEC01676.1"/>
    </source>
</evidence>
<protein>
    <recommendedName>
        <fullName evidence="4">Beta-1-3, beta-1-6-glucan biosynthesis protein</fullName>
    </recommendedName>
</protein>
<accession>A0A1H4P2D6</accession>
<feature type="compositionally biased region" description="Pro residues" evidence="1">
    <location>
        <begin position="196"/>
        <end position="208"/>
    </location>
</feature>
<dbReference type="Proteomes" id="UP000198992">
    <property type="component" value="Unassembled WGS sequence"/>
</dbReference>
<gene>
    <name evidence="2" type="ORF">SAMN05444164_0807</name>
</gene>
<proteinExistence type="predicted"/>
<name>A0A1H4P2D6_9BRAD</name>
<sequence>MIPQGPEHIGECMRRRLLELKNTALRHLAVTGLVAALALLNGAGGAFAQSGTPNPPDQAKQQPGQADANANAVREANQRKVEEFVEAQQAINGPAGNPECVWLGRRVVRLMWNDDLDTAFRHLDLYDRFGCPGGHVQAAFRCLTRFGAQIDDKVRGSLDGRIHACWINPGAQPQAAAAAAPTPAPSTAGNAAPAPAASPSPAPTPSATPAPASK</sequence>
<feature type="region of interest" description="Disordered" evidence="1">
    <location>
        <begin position="173"/>
        <end position="214"/>
    </location>
</feature>
<evidence type="ECO:0000256" key="1">
    <source>
        <dbReference type="SAM" id="MobiDB-lite"/>
    </source>
</evidence>
<reference evidence="2 3" key="1">
    <citation type="submission" date="2016-10" db="EMBL/GenBank/DDBJ databases">
        <authorList>
            <person name="de Groot N.N."/>
        </authorList>
    </citation>
    <scope>NUCLEOTIDE SEQUENCE [LARGE SCALE GENOMIC DNA]</scope>
    <source>
        <strain evidence="2 3">MT12</strain>
    </source>
</reference>
<evidence type="ECO:0000313" key="3">
    <source>
        <dbReference type="Proteomes" id="UP000198992"/>
    </source>
</evidence>
<dbReference type="AlphaFoldDB" id="A0A1H4P2D6"/>
<feature type="compositionally biased region" description="Low complexity" evidence="1">
    <location>
        <begin position="173"/>
        <end position="195"/>
    </location>
</feature>
<dbReference type="EMBL" id="FNTH01000001">
    <property type="protein sequence ID" value="SEC01676.1"/>
    <property type="molecule type" value="Genomic_DNA"/>
</dbReference>
<organism evidence="2 3">
    <name type="scientific">Bradyrhizobium erythrophlei</name>
    <dbReference type="NCBI Taxonomy" id="1437360"/>
    <lineage>
        <taxon>Bacteria</taxon>
        <taxon>Pseudomonadati</taxon>
        <taxon>Pseudomonadota</taxon>
        <taxon>Alphaproteobacteria</taxon>
        <taxon>Hyphomicrobiales</taxon>
        <taxon>Nitrobacteraceae</taxon>
        <taxon>Bradyrhizobium</taxon>
    </lineage>
</organism>